<dbReference type="RefSeq" id="WP_072898826.1">
    <property type="nucleotide sequence ID" value="NZ_FQWZ01000007.1"/>
</dbReference>
<keyword evidence="1" id="KW-0175">Coiled coil</keyword>
<organism evidence="2 3">
    <name type="scientific">Hydrocarboniphaga daqingensis</name>
    <dbReference type="NCBI Taxonomy" id="490188"/>
    <lineage>
        <taxon>Bacteria</taxon>
        <taxon>Pseudomonadati</taxon>
        <taxon>Pseudomonadota</taxon>
        <taxon>Gammaproteobacteria</taxon>
        <taxon>Nevskiales</taxon>
        <taxon>Nevskiaceae</taxon>
        <taxon>Hydrocarboniphaga</taxon>
    </lineage>
</organism>
<dbReference type="AlphaFoldDB" id="A0A1M5REE6"/>
<dbReference type="EMBL" id="FQWZ01000007">
    <property type="protein sequence ID" value="SHH24705.1"/>
    <property type="molecule type" value="Genomic_DNA"/>
</dbReference>
<accession>A0A1M5REE6</accession>
<name>A0A1M5REE6_9GAMM</name>
<reference evidence="2 3" key="1">
    <citation type="submission" date="2016-11" db="EMBL/GenBank/DDBJ databases">
        <authorList>
            <person name="Jaros S."/>
            <person name="Januszkiewicz K."/>
            <person name="Wedrychowicz H."/>
        </authorList>
    </citation>
    <scope>NUCLEOTIDE SEQUENCE [LARGE SCALE GENOMIC DNA]</scope>
    <source>
        <strain evidence="2 3">CGMCC 1.7049</strain>
    </source>
</reference>
<evidence type="ECO:0000256" key="1">
    <source>
        <dbReference type="SAM" id="Coils"/>
    </source>
</evidence>
<evidence type="ECO:0008006" key="4">
    <source>
        <dbReference type="Google" id="ProtNLM"/>
    </source>
</evidence>
<gene>
    <name evidence="2" type="ORF">SAMN04488068_3063</name>
</gene>
<dbReference type="Proteomes" id="UP000199758">
    <property type="component" value="Unassembled WGS sequence"/>
</dbReference>
<dbReference type="STRING" id="490188.SAMN04488068_3063"/>
<sequence length="64" mass="7729">MLEAELEQLEQRIQRLAAAYRQARLEARRAQQERDRMVALNNELRRRIEGIVERVRLLETEQDP</sequence>
<evidence type="ECO:0000313" key="3">
    <source>
        <dbReference type="Proteomes" id="UP000199758"/>
    </source>
</evidence>
<feature type="coiled-coil region" evidence="1">
    <location>
        <begin position="6"/>
        <end position="61"/>
    </location>
</feature>
<evidence type="ECO:0000313" key="2">
    <source>
        <dbReference type="EMBL" id="SHH24705.1"/>
    </source>
</evidence>
<keyword evidence="3" id="KW-1185">Reference proteome</keyword>
<protein>
    <recommendedName>
        <fullName evidence="4">Cell division protein ZapB</fullName>
    </recommendedName>
</protein>
<proteinExistence type="predicted"/>